<sequence>MKKIYLRLLIIVFTSFGLPSCKSSFLDVVPKGFLIASKTADFDLLLNDPNFYEHFFGGGLQPMMILGDDVSAEESGFASAKIEAQRLFRWEDVVYQPGKAAPDLSINLANLYTVNKTINEVEDSDGEKFLKVRLKAEAHALRAFIYFQLVNYYCKPYNSQTASADPGFPLITKADALANSFSRGTVQANYDLMINDLNTAIGQLPLEAKSRTRMSKPAAEALLSKIYLFMGRYQEALTMMDQAFHDLSGSAIRLYDYNNELADGGSFLPISDEFGPGGPGNNPNDFTESVLAFTYYAGPYNGNGVGNNGLVLSAKAKALFGTNDQRLKLYSATFPSGGLNPSGRLRKYGVQYVKFGIELSEMYLIKAECEARLNNLPAARADVETLRAKRMPKSDSSVPAASASSGPQLVKFIIEERIREYAFCGSRWLDMRRLSADPLFAASIYTHTLFPTNGTPGEVTDYVLKPERLVLRFPDNIMSANPGLTNNP</sequence>
<evidence type="ECO:0000313" key="9">
    <source>
        <dbReference type="Proteomes" id="UP000264217"/>
    </source>
</evidence>
<dbReference type="Proteomes" id="UP000264217">
    <property type="component" value="Unassembled WGS sequence"/>
</dbReference>
<organism evidence="8 9">
    <name type="scientific">Mucilaginibacter conchicola</name>
    <dbReference type="NCBI Taxonomy" id="2303333"/>
    <lineage>
        <taxon>Bacteria</taxon>
        <taxon>Pseudomonadati</taxon>
        <taxon>Bacteroidota</taxon>
        <taxon>Sphingobacteriia</taxon>
        <taxon>Sphingobacteriales</taxon>
        <taxon>Sphingobacteriaceae</taxon>
        <taxon>Mucilaginibacter</taxon>
    </lineage>
</organism>
<dbReference type="AlphaFoldDB" id="A0A372NQH1"/>
<comment type="caution">
    <text evidence="8">The sequence shown here is derived from an EMBL/GenBank/DDBJ whole genome shotgun (WGS) entry which is preliminary data.</text>
</comment>
<protein>
    <submittedName>
        <fullName evidence="8">RagB/SusD family nutrient uptake outer membrane protein</fullName>
    </submittedName>
</protein>
<dbReference type="EMBL" id="QWDC01000003">
    <property type="protein sequence ID" value="RFZ91186.1"/>
    <property type="molecule type" value="Genomic_DNA"/>
</dbReference>
<dbReference type="Gene3D" id="1.25.40.390">
    <property type="match status" value="2"/>
</dbReference>
<evidence type="ECO:0000256" key="2">
    <source>
        <dbReference type="ARBA" id="ARBA00006275"/>
    </source>
</evidence>
<dbReference type="Pfam" id="PF14322">
    <property type="entry name" value="SusD-like_3"/>
    <property type="match status" value="1"/>
</dbReference>
<feature type="domain" description="RagB/SusD" evidence="6">
    <location>
        <begin position="359"/>
        <end position="488"/>
    </location>
</feature>
<evidence type="ECO:0000256" key="3">
    <source>
        <dbReference type="ARBA" id="ARBA00022729"/>
    </source>
</evidence>
<evidence type="ECO:0000259" key="6">
    <source>
        <dbReference type="Pfam" id="PF07980"/>
    </source>
</evidence>
<dbReference type="SUPFAM" id="SSF48452">
    <property type="entry name" value="TPR-like"/>
    <property type="match status" value="1"/>
</dbReference>
<dbReference type="InterPro" id="IPR011990">
    <property type="entry name" value="TPR-like_helical_dom_sf"/>
</dbReference>
<evidence type="ECO:0000256" key="4">
    <source>
        <dbReference type="ARBA" id="ARBA00023136"/>
    </source>
</evidence>
<gene>
    <name evidence="8" type="ORF">D0C36_19805</name>
</gene>
<evidence type="ECO:0000256" key="1">
    <source>
        <dbReference type="ARBA" id="ARBA00004442"/>
    </source>
</evidence>
<evidence type="ECO:0000259" key="7">
    <source>
        <dbReference type="Pfam" id="PF14322"/>
    </source>
</evidence>
<dbReference type="RefSeq" id="WP_117393392.1">
    <property type="nucleotide sequence ID" value="NZ_QWDC01000003.1"/>
</dbReference>
<feature type="domain" description="SusD-like N-terminal" evidence="7">
    <location>
        <begin position="112"/>
        <end position="228"/>
    </location>
</feature>
<proteinExistence type="inferred from homology"/>
<accession>A0A372NQH1</accession>
<dbReference type="GO" id="GO:0009279">
    <property type="term" value="C:cell outer membrane"/>
    <property type="evidence" value="ECO:0007669"/>
    <property type="project" value="UniProtKB-SubCell"/>
</dbReference>
<comment type="subcellular location">
    <subcellularLocation>
        <location evidence="1">Cell outer membrane</location>
    </subcellularLocation>
</comment>
<keyword evidence="4" id="KW-0472">Membrane</keyword>
<dbReference type="InterPro" id="IPR012944">
    <property type="entry name" value="SusD_RagB_dom"/>
</dbReference>
<dbReference type="InterPro" id="IPR033985">
    <property type="entry name" value="SusD-like_N"/>
</dbReference>
<comment type="similarity">
    <text evidence="2">Belongs to the SusD family.</text>
</comment>
<keyword evidence="3" id="KW-0732">Signal</keyword>
<keyword evidence="5" id="KW-0998">Cell outer membrane</keyword>
<dbReference type="Pfam" id="PF07980">
    <property type="entry name" value="SusD_RagB"/>
    <property type="match status" value="1"/>
</dbReference>
<dbReference type="OrthoDB" id="697229at2"/>
<reference evidence="8 9" key="1">
    <citation type="submission" date="2018-08" db="EMBL/GenBank/DDBJ databases">
        <title>Mucilaginibacter sp. MYSH2.</title>
        <authorList>
            <person name="Seo T."/>
        </authorList>
    </citation>
    <scope>NUCLEOTIDE SEQUENCE [LARGE SCALE GENOMIC DNA]</scope>
    <source>
        <strain evidence="8 9">MYSH2</strain>
    </source>
</reference>
<name>A0A372NQH1_9SPHI</name>
<evidence type="ECO:0000313" key="8">
    <source>
        <dbReference type="EMBL" id="RFZ91186.1"/>
    </source>
</evidence>
<keyword evidence="9" id="KW-1185">Reference proteome</keyword>
<evidence type="ECO:0000256" key="5">
    <source>
        <dbReference type="ARBA" id="ARBA00023237"/>
    </source>
</evidence>